<dbReference type="Proteomes" id="UP000293764">
    <property type="component" value="Unassembled WGS sequence"/>
</dbReference>
<dbReference type="InterPro" id="IPR039422">
    <property type="entry name" value="MarR/SlyA-like"/>
</dbReference>
<dbReference type="GO" id="GO:0006950">
    <property type="term" value="P:response to stress"/>
    <property type="evidence" value="ECO:0007669"/>
    <property type="project" value="TreeGrafter"/>
</dbReference>
<dbReference type="PANTHER" id="PTHR33164">
    <property type="entry name" value="TRANSCRIPTIONAL REGULATOR, MARR FAMILY"/>
    <property type="match status" value="1"/>
</dbReference>
<dbReference type="Pfam" id="PF01047">
    <property type="entry name" value="MarR"/>
    <property type="match status" value="1"/>
</dbReference>
<dbReference type="PANTHER" id="PTHR33164:SF94">
    <property type="entry name" value="TRANSCRIPTIONAL REGULATORY PROTEIN-RELATED"/>
    <property type="match status" value="1"/>
</dbReference>
<evidence type="ECO:0000313" key="2">
    <source>
        <dbReference type="EMBL" id="RYV52813.1"/>
    </source>
</evidence>
<dbReference type="GO" id="GO:0003700">
    <property type="term" value="F:DNA-binding transcription factor activity"/>
    <property type="evidence" value="ECO:0007669"/>
    <property type="project" value="InterPro"/>
</dbReference>
<comment type="caution">
    <text evidence="2">The sequence shown here is derived from an EMBL/GenBank/DDBJ whole genome shotgun (WGS) entry which is preliminary data.</text>
</comment>
<proteinExistence type="predicted"/>
<dbReference type="OrthoDB" id="162531at2"/>
<dbReference type="SMART" id="SM00347">
    <property type="entry name" value="HTH_MARR"/>
    <property type="match status" value="1"/>
</dbReference>
<dbReference type="InterPro" id="IPR000835">
    <property type="entry name" value="HTH_MarR-typ"/>
</dbReference>
<accession>A0A4Q5N5K2</accession>
<dbReference type="PROSITE" id="PS50995">
    <property type="entry name" value="HTH_MARR_2"/>
    <property type="match status" value="1"/>
</dbReference>
<dbReference type="InterPro" id="IPR036388">
    <property type="entry name" value="WH-like_DNA-bd_sf"/>
</dbReference>
<organism evidence="2 3">
    <name type="scientific">Pengzhenrongella frigida</name>
    <dbReference type="NCBI Taxonomy" id="1259133"/>
    <lineage>
        <taxon>Bacteria</taxon>
        <taxon>Bacillati</taxon>
        <taxon>Actinomycetota</taxon>
        <taxon>Actinomycetes</taxon>
        <taxon>Micrococcales</taxon>
        <taxon>Pengzhenrongella</taxon>
    </lineage>
</organism>
<dbReference type="EMBL" id="SDWW01000002">
    <property type="protein sequence ID" value="RYV52813.1"/>
    <property type="molecule type" value="Genomic_DNA"/>
</dbReference>
<protein>
    <submittedName>
        <fullName evidence="2">MarR family transcriptional regulator</fullName>
    </submittedName>
</protein>
<name>A0A4Q5N5K2_9MICO</name>
<sequence>MELTTDMDFFDVLVRYETQLWNHLDDRLQTAGAVSLATLSALRVVRRRTGGCRVQEIRTDLGITVGAASKLVDRLERDGLAVRSAHPQDRRSSLIALTPAGDAAHDTGVALLDSALTDHLAGERSAAATTVVLQRLMSRLGATSPEVPR</sequence>
<evidence type="ECO:0000259" key="1">
    <source>
        <dbReference type="PROSITE" id="PS50995"/>
    </source>
</evidence>
<gene>
    <name evidence="2" type="ORF">EUA98_00970</name>
</gene>
<reference evidence="2 3" key="1">
    <citation type="submission" date="2019-01" db="EMBL/GenBank/DDBJ databases">
        <title>Novel species of Cellulomonas.</title>
        <authorList>
            <person name="Liu Q."/>
            <person name="Xin Y.-H."/>
        </authorList>
    </citation>
    <scope>NUCLEOTIDE SEQUENCE [LARGE SCALE GENOMIC DNA]</scope>
    <source>
        <strain evidence="2 3">HLT2-17</strain>
    </source>
</reference>
<dbReference type="SUPFAM" id="SSF46785">
    <property type="entry name" value="Winged helix' DNA-binding domain"/>
    <property type="match status" value="1"/>
</dbReference>
<evidence type="ECO:0000313" key="3">
    <source>
        <dbReference type="Proteomes" id="UP000293764"/>
    </source>
</evidence>
<dbReference type="RefSeq" id="WP_130100802.1">
    <property type="nucleotide sequence ID" value="NZ_SDWW01000002.1"/>
</dbReference>
<keyword evidence="3" id="KW-1185">Reference proteome</keyword>
<dbReference type="Gene3D" id="1.10.10.10">
    <property type="entry name" value="Winged helix-like DNA-binding domain superfamily/Winged helix DNA-binding domain"/>
    <property type="match status" value="1"/>
</dbReference>
<dbReference type="InterPro" id="IPR036390">
    <property type="entry name" value="WH_DNA-bd_sf"/>
</dbReference>
<feature type="domain" description="HTH marR-type" evidence="1">
    <location>
        <begin position="6"/>
        <end position="138"/>
    </location>
</feature>
<dbReference type="AlphaFoldDB" id="A0A4Q5N5K2"/>